<evidence type="ECO:0000313" key="2">
    <source>
        <dbReference type="Proteomes" id="UP001056778"/>
    </source>
</evidence>
<evidence type="ECO:0000313" key="1">
    <source>
        <dbReference type="EMBL" id="KAI4461987.1"/>
    </source>
</evidence>
<organism evidence="1 2">
    <name type="scientific">Holotrichia oblita</name>
    <name type="common">Chafer beetle</name>
    <dbReference type="NCBI Taxonomy" id="644536"/>
    <lineage>
        <taxon>Eukaryota</taxon>
        <taxon>Metazoa</taxon>
        <taxon>Ecdysozoa</taxon>
        <taxon>Arthropoda</taxon>
        <taxon>Hexapoda</taxon>
        <taxon>Insecta</taxon>
        <taxon>Pterygota</taxon>
        <taxon>Neoptera</taxon>
        <taxon>Endopterygota</taxon>
        <taxon>Coleoptera</taxon>
        <taxon>Polyphaga</taxon>
        <taxon>Scarabaeiformia</taxon>
        <taxon>Scarabaeidae</taxon>
        <taxon>Melolonthinae</taxon>
        <taxon>Holotrichia</taxon>
    </lineage>
</organism>
<keyword evidence="2" id="KW-1185">Reference proteome</keyword>
<sequence>MFKNTRKLSSNTANHKDVVHSATKDFDVLKTPIKSFSDKKEYKVIRLKNGLTACLISDVMNIETPQSLVSDSSESEYETESEYESDTATSASEPEVADHDDSKMKKVSTSEQKMAAAALSIGVGSFSDPPDIPGLAHFLEHMVFMGSEKYPQENDFDSFIKKKGGSDNASTDCEITTFYFECLEKHLYKSLDKFAQFFISPLMKKESMTREREAIESEFQMALPSDTYRKEQLLMSLFNPKVDINSFAWGNLKTLRDNIDDDVLYKRLHEFRKYHYSGHRMTLAIQVDITWPLPSLLHMYKSKPHQYVSWLIEHEGKGSLLSYLNKKVWALGIFATNDESGSDHNSLYTLFTITIVLTQEGLLHLNEVIASVYSYLHLLNKMGPQEHIFKEIQLVEETSFKFTEEEDPVDFVEELAECMQVYPPEYYLAGGELYFEYDPKAIEMVMSHLRVDKMNVMVLASTLPEGVQYDKVEPWFNIKYSAIDISKEWQEKWSNVPIYPEFSLPAPNPYLTNDFSLLPDFPYLPKYPQKVFQTDMLELWYKQDNKFKFPIAYYNFYFITPIVTESALSACLTDMFINLLGVQLTEEAYPATAAELNYSISIGDKGIIIKVNGYNEKLPTLLNLLLRYFKEVSQNLTVEIFEAVKDKLTKVYHNKCLKPSDLAKDLRLSILLKNYWTSVDKHATMFKITFSMMKSFSEKLIHVHELPCGEHCCRAMSFNENDSNSIIVNYYQSDAFSMKTNVILELLMMYIEEPLFDVLRTKEQLGYHVYCTVRDTFGILGYSITVNAQAGKNTTYFVDSRIEAFVRQINKQLKKMSEKKLNPIKRDLIKVKRCGDVDLHEEVGRNWVEITNQDFMFDRNEREALAIEELKVADIKKFWADHNTCGNKNKFKKLTIQIVGYNIDEKNKENDDQSERRSVKLTPKTLRKIRGASREQVQSEQDSTAKHEHSLNLIGTLNNSEGKNEDYYVKNIAEFKKDLPLYPNVKRTELSI</sequence>
<dbReference type="EMBL" id="CM043019">
    <property type="protein sequence ID" value="KAI4461987.1"/>
    <property type="molecule type" value="Genomic_DNA"/>
</dbReference>
<proteinExistence type="predicted"/>
<reference evidence="1" key="1">
    <citation type="submission" date="2022-04" db="EMBL/GenBank/DDBJ databases">
        <title>Chromosome-scale genome assembly of Holotrichia oblita Faldermann.</title>
        <authorList>
            <person name="Rongchong L."/>
        </authorList>
    </citation>
    <scope>NUCLEOTIDE SEQUENCE</scope>
    <source>
        <strain evidence="1">81SQS9</strain>
    </source>
</reference>
<protein>
    <submittedName>
        <fullName evidence="1">Nardilysin</fullName>
    </submittedName>
</protein>
<gene>
    <name evidence="1" type="ORF">MML48_5g00012809</name>
</gene>
<name>A0ACB9T5C5_HOLOL</name>
<dbReference type="Proteomes" id="UP001056778">
    <property type="component" value="Chromosome 5"/>
</dbReference>
<comment type="caution">
    <text evidence="1">The sequence shown here is derived from an EMBL/GenBank/DDBJ whole genome shotgun (WGS) entry which is preliminary data.</text>
</comment>
<accession>A0ACB9T5C5</accession>